<dbReference type="PANTHER" id="PTHR47615:SF1">
    <property type="entry name" value="COILED-COIL DOMAIN-CONTAINING PROTEIN 158"/>
    <property type="match status" value="1"/>
</dbReference>
<dbReference type="Pfam" id="PF15921">
    <property type="entry name" value="CCDC158"/>
    <property type="match status" value="1"/>
</dbReference>
<evidence type="ECO:0000313" key="3">
    <source>
        <dbReference type="Proteomes" id="UP000824782"/>
    </source>
</evidence>
<keyword evidence="3" id="KW-1185">Reference proteome</keyword>
<proteinExistence type="predicted"/>
<dbReference type="AlphaFoldDB" id="A0AAV7CS86"/>
<accession>A0AAV7CS86</accession>
<feature type="coiled-coil region" evidence="1">
    <location>
        <begin position="461"/>
        <end position="565"/>
    </location>
</feature>
<keyword evidence="1" id="KW-0175">Coiled coil</keyword>
<sequence>MLTIKTYPSNCHSIAEVVTHPAHAWVSAAVHRTTNSLCMRPLLLHYDCVYLAQGGWSETSRSRAPNGLDTTIHRIFAAHVNVEELKKEILSTNGALKDLQNEHSQYKEEYGCQILQLNEALETYEKQLALEKEQTKQLQEQERVHCLANESLQRELIERRIEVERLQTLMNMVKEESQKKTEQQLRIIQEKTASLDCTSFQLESMKDALQKISDELTAKSQCLDHAEKCLTETRNLLAEKDRSLQCVFDELKKLRLYAESKKREVQQIRADNEKMTELQRDTDTLKLLLVEKDNMIVTLRGQIEAITHMIDQQNQKVDVLEMEKSQLLDEVAAKKCQLQDLALKAETKEKRIAELEEICTTSELEKSKLMHSNTRKILSAKKMKKEREEIMAELRETKSDLANLAEDYKILKRKYENQTGDTENTTTILKMQLKAAIAELEHAKTTLNTVEDCDGQAVKIATRMQKKITAKREQIDMLQSRVHLLEEALSNATKDKHVLKVERKKLMQECVHEASERYKLSETLETLKAENNTLKVNVTRTEAALEKTLLQLSECQKVMQHLEQDTMRLRLQHTLELQEFKGPVSDLPGRSVHSDSTDLFHLQKKKLMCISDALKISKEIVEKPLEDVKHLPNSLSPFKKEAMKMRKNSNITLDHISKEQLTLHTAHLADKDSTVKLSYASSPKKQINEQEVKPKSPVHCLLTTAACDMDSNGKFYSPTNDHELVLGMFFLITGFFVRYIGADLLTRSILLVTGSLQYV</sequence>
<dbReference type="Proteomes" id="UP000824782">
    <property type="component" value="Unassembled WGS sequence"/>
</dbReference>
<feature type="coiled-coil region" evidence="1">
    <location>
        <begin position="82"/>
        <end position="183"/>
    </location>
</feature>
<dbReference type="PANTHER" id="PTHR47615">
    <property type="entry name" value="COILED-COIL DOMAIN-CONTAINING PROTEIN 158"/>
    <property type="match status" value="1"/>
</dbReference>
<evidence type="ECO:0000256" key="1">
    <source>
        <dbReference type="SAM" id="Coils"/>
    </source>
</evidence>
<feature type="coiled-coil region" evidence="1">
    <location>
        <begin position="251"/>
        <end position="421"/>
    </location>
</feature>
<dbReference type="EMBL" id="WNYA01000002">
    <property type="protein sequence ID" value="KAG8587990.1"/>
    <property type="molecule type" value="Genomic_DNA"/>
</dbReference>
<protein>
    <recommendedName>
        <fullName evidence="4">Coiled-coil domain-containing protein 158</fullName>
    </recommendedName>
</protein>
<evidence type="ECO:0008006" key="4">
    <source>
        <dbReference type="Google" id="ProtNLM"/>
    </source>
</evidence>
<gene>
    <name evidence="2" type="ORF">GDO81_005843</name>
</gene>
<reference evidence="2" key="1">
    <citation type="thesis" date="2020" institute="ProQuest LLC" country="789 East Eisenhower Parkway, Ann Arbor, MI, USA">
        <title>Comparative Genomics and Chromosome Evolution.</title>
        <authorList>
            <person name="Mudd A.B."/>
        </authorList>
    </citation>
    <scope>NUCLEOTIDE SEQUENCE</scope>
    <source>
        <strain evidence="2">237g6f4</strain>
        <tissue evidence="2">Blood</tissue>
    </source>
</reference>
<name>A0AAV7CS86_ENGPU</name>
<comment type="caution">
    <text evidence="2">The sequence shown here is derived from an EMBL/GenBank/DDBJ whole genome shotgun (WGS) entry which is preliminary data.</text>
</comment>
<dbReference type="InterPro" id="IPR031809">
    <property type="entry name" value="CCDC158"/>
</dbReference>
<organism evidence="2 3">
    <name type="scientific">Engystomops pustulosus</name>
    <name type="common">Tungara frog</name>
    <name type="synonym">Physalaemus pustulosus</name>
    <dbReference type="NCBI Taxonomy" id="76066"/>
    <lineage>
        <taxon>Eukaryota</taxon>
        <taxon>Metazoa</taxon>
        <taxon>Chordata</taxon>
        <taxon>Craniata</taxon>
        <taxon>Vertebrata</taxon>
        <taxon>Euteleostomi</taxon>
        <taxon>Amphibia</taxon>
        <taxon>Batrachia</taxon>
        <taxon>Anura</taxon>
        <taxon>Neobatrachia</taxon>
        <taxon>Hyloidea</taxon>
        <taxon>Leptodactylidae</taxon>
        <taxon>Leiuperinae</taxon>
        <taxon>Engystomops</taxon>
    </lineage>
</organism>
<evidence type="ECO:0000313" key="2">
    <source>
        <dbReference type="EMBL" id="KAG8587990.1"/>
    </source>
</evidence>